<feature type="chain" id="PRO_5021997520" evidence="2">
    <location>
        <begin position="21"/>
        <end position="385"/>
    </location>
</feature>
<dbReference type="PANTHER" id="PTHR33619:SF3">
    <property type="entry name" value="POLYSACCHARIDE EXPORT PROTEIN GFCE-RELATED"/>
    <property type="match status" value="1"/>
</dbReference>
<dbReference type="AlphaFoldDB" id="A0A545T989"/>
<gene>
    <name evidence="4" type="ORF">FLL45_13010</name>
</gene>
<dbReference type="OrthoDB" id="494751at2"/>
<feature type="signal peptide" evidence="2">
    <location>
        <begin position="1"/>
        <end position="20"/>
    </location>
</feature>
<evidence type="ECO:0000259" key="3">
    <source>
        <dbReference type="Pfam" id="PF02563"/>
    </source>
</evidence>
<dbReference type="EMBL" id="VIKR01000003">
    <property type="protein sequence ID" value="TQV73783.1"/>
    <property type="molecule type" value="Genomic_DNA"/>
</dbReference>
<sequence length="385" mass="41745">MNSRVLLLIVLGLVSGCSNLGTVTYQSLPEKEYKEVELAAMIANIQKPQRPKTMNIVTGPMTISPGDRIIVDISQDEYFNGVYEVNLDGTLSLPFVSPLLVIGKTIHQIERELTQHLINENILKRSNAVVSARIQQWSAIRVLVSGAVFSPGAVLINNRSIEHKSYLQKHKNGDAPFSRYLTTAILSAGGVRPDADLTRVTVIRNGKPISLDITGVVDGSQFQDLALVAGDQVVIPSLGMTQNSLMRPSPITPPGFQIFISNLSTPADNNAGAAIGELSRSIPFGTRLLRGLISANCVGGTVSTNASRVAILVSTDPFTGQTRVIQRSIEELVRNHNRDDFNPYLMPNDGIACYDSNVTNVRDVARSLSDIFNPLSILSNIGKED</sequence>
<feature type="domain" description="Polysaccharide export protein N-terminal" evidence="3">
    <location>
        <begin position="60"/>
        <end position="130"/>
    </location>
</feature>
<dbReference type="PANTHER" id="PTHR33619">
    <property type="entry name" value="POLYSACCHARIDE EXPORT PROTEIN GFCE-RELATED"/>
    <property type="match status" value="1"/>
</dbReference>
<dbReference type="RefSeq" id="WP_142942491.1">
    <property type="nucleotide sequence ID" value="NZ_VIKR01000003.1"/>
</dbReference>
<dbReference type="Pfam" id="PF02563">
    <property type="entry name" value="Poly_export"/>
    <property type="match status" value="1"/>
</dbReference>
<keyword evidence="5" id="KW-1185">Reference proteome</keyword>
<organism evidence="4 5">
    <name type="scientific">Aliikangiella marina</name>
    <dbReference type="NCBI Taxonomy" id="1712262"/>
    <lineage>
        <taxon>Bacteria</taxon>
        <taxon>Pseudomonadati</taxon>
        <taxon>Pseudomonadota</taxon>
        <taxon>Gammaproteobacteria</taxon>
        <taxon>Oceanospirillales</taxon>
        <taxon>Pleioneaceae</taxon>
        <taxon>Aliikangiella</taxon>
    </lineage>
</organism>
<accession>A0A545T989</accession>
<name>A0A545T989_9GAMM</name>
<evidence type="ECO:0000256" key="2">
    <source>
        <dbReference type="SAM" id="SignalP"/>
    </source>
</evidence>
<protein>
    <submittedName>
        <fullName evidence="4">Polysaccharide export protein</fullName>
    </submittedName>
</protein>
<dbReference type="PROSITE" id="PS51257">
    <property type="entry name" value="PROKAR_LIPOPROTEIN"/>
    <property type="match status" value="1"/>
</dbReference>
<evidence type="ECO:0000256" key="1">
    <source>
        <dbReference type="ARBA" id="ARBA00022729"/>
    </source>
</evidence>
<dbReference type="Gene3D" id="3.10.560.10">
    <property type="entry name" value="Outer membrane lipoprotein wza domain like"/>
    <property type="match status" value="1"/>
</dbReference>
<dbReference type="InterPro" id="IPR049712">
    <property type="entry name" value="Poly_export"/>
</dbReference>
<reference evidence="4 5" key="1">
    <citation type="submission" date="2019-06" db="EMBL/GenBank/DDBJ databases">
        <title>Draft genome of Aliikangiella marina GYP-15.</title>
        <authorList>
            <person name="Wang G."/>
        </authorList>
    </citation>
    <scope>NUCLEOTIDE SEQUENCE [LARGE SCALE GENOMIC DNA]</scope>
    <source>
        <strain evidence="4 5">GYP-15</strain>
    </source>
</reference>
<dbReference type="InterPro" id="IPR003715">
    <property type="entry name" value="Poly_export_N"/>
</dbReference>
<keyword evidence="1 2" id="KW-0732">Signal</keyword>
<dbReference type="GO" id="GO:0015159">
    <property type="term" value="F:polysaccharide transmembrane transporter activity"/>
    <property type="evidence" value="ECO:0007669"/>
    <property type="project" value="InterPro"/>
</dbReference>
<evidence type="ECO:0000313" key="5">
    <source>
        <dbReference type="Proteomes" id="UP000317839"/>
    </source>
</evidence>
<proteinExistence type="predicted"/>
<comment type="caution">
    <text evidence="4">The sequence shown here is derived from an EMBL/GenBank/DDBJ whole genome shotgun (WGS) entry which is preliminary data.</text>
</comment>
<dbReference type="Proteomes" id="UP000317839">
    <property type="component" value="Unassembled WGS sequence"/>
</dbReference>
<evidence type="ECO:0000313" key="4">
    <source>
        <dbReference type="EMBL" id="TQV73783.1"/>
    </source>
</evidence>